<name>A0A917FG05_9PROT</name>
<gene>
    <name evidence="1" type="ORF">GCM10011332_32090</name>
</gene>
<dbReference type="Pfam" id="PF12599">
    <property type="entry name" value="DUF3768"/>
    <property type="match status" value="1"/>
</dbReference>
<dbReference type="Proteomes" id="UP000632498">
    <property type="component" value="Unassembled WGS sequence"/>
</dbReference>
<comment type="caution">
    <text evidence="1">The sequence shown here is derived from an EMBL/GenBank/DDBJ whole genome shotgun (WGS) entry which is preliminary data.</text>
</comment>
<reference evidence="1" key="1">
    <citation type="journal article" date="2014" name="Int. J. Syst. Evol. Microbiol.">
        <title>Complete genome sequence of Corynebacterium casei LMG S-19264T (=DSM 44701T), isolated from a smear-ripened cheese.</title>
        <authorList>
            <consortium name="US DOE Joint Genome Institute (JGI-PGF)"/>
            <person name="Walter F."/>
            <person name="Albersmeier A."/>
            <person name="Kalinowski J."/>
            <person name="Ruckert C."/>
        </authorList>
    </citation>
    <scope>NUCLEOTIDE SEQUENCE</scope>
    <source>
        <strain evidence="1">CGMCC 1.15254</strain>
    </source>
</reference>
<evidence type="ECO:0000313" key="2">
    <source>
        <dbReference type="Proteomes" id="UP000632498"/>
    </source>
</evidence>
<reference evidence="1" key="2">
    <citation type="submission" date="2020-09" db="EMBL/GenBank/DDBJ databases">
        <authorList>
            <person name="Sun Q."/>
            <person name="Zhou Y."/>
        </authorList>
    </citation>
    <scope>NUCLEOTIDE SEQUENCE</scope>
    <source>
        <strain evidence="1">CGMCC 1.15254</strain>
    </source>
</reference>
<dbReference type="EMBL" id="BMHV01000040">
    <property type="protein sequence ID" value="GGF75661.1"/>
    <property type="molecule type" value="Genomic_DNA"/>
</dbReference>
<dbReference type="AlphaFoldDB" id="A0A917FG05"/>
<accession>A0A917FG05</accession>
<evidence type="ECO:0000313" key="1">
    <source>
        <dbReference type="EMBL" id="GGF75661.1"/>
    </source>
</evidence>
<sequence length="108" mass="12333">METPNKIAQLNDLLRKEGIGGRVMITQGIQSLSTETRTNIFKAIREFSDFTKDNDPYGEHDFAALTVDGERINFKMDYYDKSLQYASEDPTDPTITERVMTVLLASEY</sequence>
<protein>
    <recommendedName>
        <fullName evidence="3">DUF3768 domain-containing protein</fullName>
    </recommendedName>
</protein>
<evidence type="ECO:0008006" key="3">
    <source>
        <dbReference type="Google" id="ProtNLM"/>
    </source>
</evidence>
<dbReference type="InterPro" id="IPR022243">
    <property type="entry name" value="DUF3768"/>
</dbReference>
<proteinExistence type="predicted"/>
<dbReference type="RefSeq" id="WP_188667094.1">
    <property type="nucleotide sequence ID" value="NZ_BMHV01000040.1"/>
</dbReference>
<keyword evidence="2" id="KW-1185">Reference proteome</keyword>
<organism evidence="1 2">
    <name type="scientific">Terasakiella brassicae</name>
    <dbReference type="NCBI Taxonomy" id="1634917"/>
    <lineage>
        <taxon>Bacteria</taxon>
        <taxon>Pseudomonadati</taxon>
        <taxon>Pseudomonadota</taxon>
        <taxon>Alphaproteobacteria</taxon>
        <taxon>Rhodospirillales</taxon>
        <taxon>Terasakiellaceae</taxon>
        <taxon>Terasakiella</taxon>
    </lineage>
</organism>